<sequence>MTNVVAVTAVVVMAAAVAVVYRRPALVTYTDVTPPVRPSPSPTTTSTPLPGAGQAPTVPVPDLSGYGPDLTRLFVFGCAVVALAATCWLVVALVRAIGLRHRRLHTPPVALAPPLATLVAESVEHSLTDLSVGTPDNAIIRCWVGLQDAARAAGVEPRPSETSAELTVRLLDELSVDRASVSRLAALYREARFSTHDLTEDDRAAALAALTAIRRSLPDAAVSHA</sequence>
<evidence type="ECO:0000256" key="2">
    <source>
        <dbReference type="SAM" id="Phobius"/>
    </source>
</evidence>
<organism evidence="4 5">
    <name type="scientific">Calidifontibacter indicus</name>
    <dbReference type="NCBI Taxonomy" id="419650"/>
    <lineage>
        <taxon>Bacteria</taxon>
        <taxon>Bacillati</taxon>
        <taxon>Actinomycetota</taxon>
        <taxon>Actinomycetes</taxon>
        <taxon>Micrococcales</taxon>
        <taxon>Dermacoccaceae</taxon>
        <taxon>Calidifontibacter</taxon>
    </lineage>
</organism>
<keyword evidence="2" id="KW-0472">Membrane</keyword>
<dbReference type="AlphaFoldDB" id="A0A3D9UQT3"/>
<feature type="transmembrane region" description="Helical" evidence="2">
    <location>
        <begin position="73"/>
        <end position="94"/>
    </location>
</feature>
<dbReference type="EMBL" id="QTUA01000001">
    <property type="protein sequence ID" value="REF31677.1"/>
    <property type="molecule type" value="Genomic_DNA"/>
</dbReference>
<protein>
    <submittedName>
        <fullName evidence="4">Uncharacterized protein DUF4129</fullName>
    </submittedName>
</protein>
<dbReference type="InterPro" id="IPR025403">
    <property type="entry name" value="TgpA-like_C"/>
</dbReference>
<reference evidence="4 5" key="1">
    <citation type="submission" date="2018-08" db="EMBL/GenBank/DDBJ databases">
        <title>Sequencing the genomes of 1000 actinobacteria strains.</title>
        <authorList>
            <person name="Klenk H.-P."/>
        </authorList>
    </citation>
    <scope>NUCLEOTIDE SEQUENCE [LARGE SCALE GENOMIC DNA]</scope>
    <source>
        <strain evidence="4 5">DSM 22967</strain>
    </source>
</reference>
<comment type="caution">
    <text evidence="4">The sequence shown here is derived from an EMBL/GenBank/DDBJ whole genome shotgun (WGS) entry which is preliminary data.</text>
</comment>
<name>A0A3D9UQT3_9MICO</name>
<dbReference type="RefSeq" id="WP_115923479.1">
    <property type="nucleotide sequence ID" value="NZ_QTUA01000001.1"/>
</dbReference>
<dbReference type="Proteomes" id="UP000256253">
    <property type="component" value="Unassembled WGS sequence"/>
</dbReference>
<proteinExistence type="predicted"/>
<keyword evidence="2" id="KW-0812">Transmembrane</keyword>
<evidence type="ECO:0000313" key="5">
    <source>
        <dbReference type="Proteomes" id="UP000256253"/>
    </source>
</evidence>
<dbReference type="OrthoDB" id="5198230at2"/>
<feature type="domain" description="Protein-glutamine gamma-glutamyltransferase-like C-terminal" evidence="3">
    <location>
        <begin position="143"/>
        <end position="210"/>
    </location>
</feature>
<keyword evidence="2" id="KW-1133">Transmembrane helix</keyword>
<gene>
    <name evidence="4" type="ORF">DFJ65_2750</name>
</gene>
<accession>A0A3D9UQT3</accession>
<feature type="region of interest" description="Disordered" evidence="1">
    <location>
        <begin position="32"/>
        <end position="54"/>
    </location>
</feature>
<evidence type="ECO:0000259" key="3">
    <source>
        <dbReference type="Pfam" id="PF13559"/>
    </source>
</evidence>
<dbReference type="Pfam" id="PF13559">
    <property type="entry name" value="DUF4129"/>
    <property type="match status" value="1"/>
</dbReference>
<keyword evidence="5" id="KW-1185">Reference proteome</keyword>
<evidence type="ECO:0000256" key="1">
    <source>
        <dbReference type="SAM" id="MobiDB-lite"/>
    </source>
</evidence>
<evidence type="ECO:0000313" key="4">
    <source>
        <dbReference type="EMBL" id="REF31677.1"/>
    </source>
</evidence>